<accession>A0AAV9V808</accession>
<gene>
    <name evidence="1" type="ORF">TWF730_007524</name>
</gene>
<sequence>MAASSYAITGIPTTRAPDGALPLRQEIDTWSANPANVDQVNLYLQALATFQKMPATDKLSYFQIAGEAFCQYPPCLCDLYAKNSAVTI</sequence>
<dbReference type="InterPro" id="IPR008922">
    <property type="entry name" value="Di-copper_centre_dom_sf"/>
</dbReference>
<protein>
    <submittedName>
        <fullName evidence="1">Uncharacterized protein</fullName>
    </submittedName>
</protein>
<dbReference type="AlphaFoldDB" id="A0AAV9V808"/>
<evidence type="ECO:0000313" key="1">
    <source>
        <dbReference type="EMBL" id="KAK6358171.1"/>
    </source>
</evidence>
<keyword evidence="2" id="KW-1185">Reference proteome</keyword>
<evidence type="ECO:0000313" key="2">
    <source>
        <dbReference type="Proteomes" id="UP001373714"/>
    </source>
</evidence>
<organism evidence="1 2">
    <name type="scientific">Orbilia blumenaviensis</name>
    <dbReference type="NCBI Taxonomy" id="1796055"/>
    <lineage>
        <taxon>Eukaryota</taxon>
        <taxon>Fungi</taxon>
        <taxon>Dikarya</taxon>
        <taxon>Ascomycota</taxon>
        <taxon>Pezizomycotina</taxon>
        <taxon>Orbiliomycetes</taxon>
        <taxon>Orbiliales</taxon>
        <taxon>Orbiliaceae</taxon>
        <taxon>Orbilia</taxon>
    </lineage>
</organism>
<reference evidence="1 2" key="1">
    <citation type="submission" date="2019-10" db="EMBL/GenBank/DDBJ databases">
        <authorList>
            <person name="Palmer J.M."/>
        </authorList>
    </citation>
    <scope>NUCLEOTIDE SEQUENCE [LARGE SCALE GENOMIC DNA]</scope>
    <source>
        <strain evidence="1 2">TWF730</strain>
    </source>
</reference>
<dbReference type="EMBL" id="JAVHNS010000004">
    <property type="protein sequence ID" value="KAK6358171.1"/>
    <property type="molecule type" value="Genomic_DNA"/>
</dbReference>
<comment type="caution">
    <text evidence="1">The sequence shown here is derived from an EMBL/GenBank/DDBJ whole genome shotgun (WGS) entry which is preliminary data.</text>
</comment>
<name>A0AAV9V808_9PEZI</name>
<dbReference type="Proteomes" id="UP001373714">
    <property type="component" value="Unassembled WGS sequence"/>
</dbReference>
<proteinExistence type="predicted"/>
<dbReference type="Gene3D" id="1.10.1280.10">
    <property type="entry name" value="Di-copper center containing domain from catechol oxidase"/>
    <property type="match status" value="1"/>
</dbReference>